<comment type="caution">
    <text evidence="5">The sequence shown here is derived from an EMBL/GenBank/DDBJ whole genome shotgun (WGS) entry which is preliminary data.</text>
</comment>
<reference evidence="5 6" key="1">
    <citation type="submission" date="2012-12" db="EMBL/GenBank/DDBJ databases">
        <title>Whole genome shotgun sequence of Gordonia sihwensis NBRC 108236.</title>
        <authorList>
            <person name="Yoshida I."/>
            <person name="Hosoyama A."/>
            <person name="Tsuchikane K."/>
            <person name="Ando Y."/>
            <person name="Baba S."/>
            <person name="Ohji S."/>
            <person name="Hamada M."/>
            <person name="Tamura T."/>
            <person name="Yamazoe A."/>
            <person name="Yamazaki S."/>
            <person name="Fujita N."/>
        </authorList>
    </citation>
    <scope>NUCLEOTIDE SEQUENCE [LARGE SCALE GENOMIC DNA]</scope>
    <source>
        <strain evidence="5 6">NBRC 108236</strain>
    </source>
</reference>
<protein>
    <submittedName>
        <fullName evidence="5">Putative fatty-acid--CoA ligase</fullName>
    </submittedName>
</protein>
<evidence type="ECO:0000256" key="1">
    <source>
        <dbReference type="ARBA" id="ARBA00006432"/>
    </source>
</evidence>
<comment type="similarity">
    <text evidence="1">Belongs to the ATP-dependent AMP-binding enzyme family.</text>
</comment>
<evidence type="ECO:0000259" key="3">
    <source>
        <dbReference type="Pfam" id="PF00501"/>
    </source>
</evidence>
<dbReference type="PANTHER" id="PTHR43201">
    <property type="entry name" value="ACYL-COA SYNTHETASE"/>
    <property type="match status" value="1"/>
</dbReference>
<dbReference type="Proteomes" id="UP000035083">
    <property type="component" value="Unassembled WGS sequence"/>
</dbReference>
<dbReference type="Gene3D" id="3.40.50.12780">
    <property type="entry name" value="N-terminal domain of ligase-like"/>
    <property type="match status" value="1"/>
</dbReference>
<dbReference type="InterPro" id="IPR020845">
    <property type="entry name" value="AMP-binding_CS"/>
</dbReference>
<organism evidence="5 6">
    <name type="scientific">Gordonia sihwensis NBRC 108236</name>
    <dbReference type="NCBI Taxonomy" id="1223544"/>
    <lineage>
        <taxon>Bacteria</taxon>
        <taxon>Bacillati</taxon>
        <taxon>Actinomycetota</taxon>
        <taxon>Actinomycetes</taxon>
        <taxon>Mycobacteriales</taxon>
        <taxon>Gordoniaceae</taxon>
        <taxon>Gordonia</taxon>
    </lineage>
</organism>
<dbReference type="PROSITE" id="PS00455">
    <property type="entry name" value="AMP_BINDING"/>
    <property type="match status" value="1"/>
</dbReference>
<accession>L7LME9</accession>
<dbReference type="EMBL" id="BANU01000015">
    <property type="protein sequence ID" value="GAC61218.1"/>
    <property type="molecule type" value="Genomic_DNA"/>
</dbReference>
<dbReference type="RefSeq" id="WP_006896620.1">
    <property type="nucleotide sequence ID" value="NZ_BANU01000015.1"/>
</dbReference>
<dbReference type="FunFam" id="3.30.300.30:FF:000008">
    <property type="entry name" value="2,3-dihydroxybenzoate-AMP ligase"/>
    <property type="match status" value="1"/>
</dbReference>
<evidence type="ECO:0000256" key="2">
    <source>
        <dbReference type="ARBA" id="ARBA00022598"/>
    </source>
</evidence>
<dbReference type="eggNOG" id="COG0318">
    <property type="taxonomic scope" value="Bacteria"/>
</dbReference>
<evidence type="ECO:0000259" key="4">
    <source>
        <dbReference type="Pfam" id="PF13193"/>
    </source>
</evidence>
<name>L7LME9_9ACTN</name>
<dbReference type="SUPFAM" id="SSF56801">
    <property type="entry name" value="Acetyl-CoA synthetase-like"/>
    <property type="match status" value="1"/>
</dbReference>
<gene>
    <name evidence="5" type="ORF">GSI01S_15_00880</name>
</gene>
<dbReference type="InterPro" id="IPR042099">
    <property type="entry name" value="ANL_N_sf"/>
</dbReference>
<sequence>MNTATLLAASSLRVPTRDAWRYGDRSASYAVASDRIARMAGGLRASGLRSGDRVVLVLPNGPELFELLWATLWAGLVVVPVNRHLHPREVSYVLDHCAAKLVVIAPETAAAVSCGTSEATVLRTDSAAYEALPVGQPVPVADVRPEDPAWIFYTSGTTGRPKGATLTHRNLLSMTLNYYADIDPVGDDAVYLHAAPLTHGSGLYLLPAVGHGAVNVISSAGSFDPADYLALAQSDRVTHGAFLAPTMLRRLTDEVRGGSAPAVPHLRSLVIGGAALYQEDLQDALDTFGPIITQMYGQGECPMTIAVMKPDEVPHDSADPRRRSCGQPFTGVEVRVVNDDGADSPAGTTGEIQVRGDVVMAGYWSDPNATAAAISDGWLRTGDVGHFDENGFLYLTDRSKDVIISGGSNIYPREVEEVLLAHPAVYEAAVVGVPDPEWGENVCAFVVTGPGADVTEPQLIAHTRAHLASFKKPKSVTFLDELPKNANGKVVKRALRNLRTGANG</sequence>
<feature type="domain" description="AMP-dependent synthetase/ligase" evidence="3">
    <location>
        <begin position="13"/>
        <end position="364"/>
    </location>
</feature>
<dbReference type="GO" id="GO:0031956">
    <property type="term" value="F:medium-chain fatty acid-CoA ligase activity"/>
    <property type="evidence" value="ECO:0007669"/>
    <property type="project" value="TreeGrafter"/>
</dbReference>
<dbReference type="InterPro" id="IPR025110">
    <property type="entry name" value="AMP-bd_C"/>
</dbReference>
<dbReference type="Gene3D" id="3.30.300.30">
    <property type="match status" value="1"/>
</dbReference>
<dbReference type="Pfam" id="PF00501">
    <property type="entry name" value="AMP-binding"/>
    <property type="match status" value="1"/>
</dbReference>
<evidence type="ECO:0000313" key="6">
    <source>
        <dbReference type="Proteomes" id="UP000035083"/>
    </source>
</evidence>
<dbReference type="PANTHER" id="PTHR43201:SF5">
    <property type="entry name" value="MEDIUM-CHAIN ACYL-COA LIGASE ACSF2, MITOCHONDRIAL"/>
    <property type="match status" value="1"/>
</dbReference>
<dbReference type="Pfam" id="PF13193">
    <property type="entry name" value="AMP-binding_C"/>
    <property type="match status" value="1"/>
</dbReference>
<keyword evidence="6" id="KW-1185">Reference proteome</keyword>
<dbReference type="InterPro" id="IPR045851">
    <property type="entry name" value="AMP-bd_C_sf"/>
</dbReference>
<feature type="domain" description="AMP-binding enzyme C-terminal" evidence="4">
    <location>
        <begin position="414"/>
        <end position="489"/>
    </location>
</feature>
<keyword evidence="2 5" id="KW-0436">Ligase</keyword>
<evidence type="ECO:0000313" key="5">
    <source>
        <dbReference type="EMBL" id="GAC61218.1"/>
    </source>
</evidence>
<dbReference type="InterPro" id="IPR000873">
    <property type="entry name" value="AMP-dep_synth/lig_dom"/>
</dbReference>
<proteinExistence type="inferred from homology"/>
<dbReference type="AlphaFoldDB" id="L7LME9"/>
<dbReference type="GO" id="GO:0006631">
    <property type="term" value="P:fatty acid metabolic process"/>
    <property type="evidence" value="ECO:0007669"/>
    <property type="project" value="TreeGrafter"/>
</dbReference>